<accession>A0A0L0NVW0</accession>
<dbReference type="EMBL" id="LGST01000033">
    <property type="protein sequence ID" value="KND98301.1"/>
    <property type="molecule type" value="Genomic_DNA"/>
</dbReference>
<comment type="caution">
    <text evidence="1">The sequence shown here is derived from an EMBL/GenBank/DDBJ whole genome shotgun (WGS) entry which is preliminary data.</text>
</comment>
<organism evidence="1 2">
    <name type="scientific">Candidozyma auris</name>
    <name type="common">Yeast</name>
    <name type="synonym">Candida auris</name>
    <dbReference type="NCBI Taxonomy" id="498019"/>
    <lineage>
        <taxon>Eukaryota</taxon>
        <taxon>Fungi</taxon>
        <taxon>Dikarya</taxon>
        <taxon>Ascomycota</taxon>
        <taxon>Saccharomycotina</taxon>
        <taxon>Pichiomycetes</taxon>
        <taxon>Metschnikowiaceae</taxon>
        <taxon>Candidozyma</taxon>
    </lineage>
</organism>
<sequence length="65" mass="7306">MAETSVGPRECALVANFAQPLAFKEGQGSQDQVRLLELVRDFLVMETFQARLLLATIMHLIVFLK</sequence>
<dbReference type="Proteomes" id="UP000037122">
    <property type="component" value="Unassembled WGS sequence"/>
</dbReference>
<protein>
    <submittedName>
        <fullName evidence="1">Uncharacterized protein</fullName>
    </submittedName>
</protein>
<dbReference type="AlphaFoldDB" id="A0A0L0NVW0"/>
<reference evidence="2" key="1">
    <citation type="journal article" date="2015" name="BMC Genomics">
        <title>Draft genome of a commonly misdiagnosed multidrug resistant pathogen Candida auris.</title>
        <authorList>
            <person name="Chatterjee S."/>
            <person name="Alampalli S.V."/>
            <person name="Nageshan R.K."/>
            <person name="Chettiar S.T."/>
            <person name="Joshi S."/>
            <person name="Tatu U.S."/>
        </authorList>
    </citation>
    <scope>NUCLEOTIDE SEQUENCE [LARGE SCALE GENOMIC DNA]</scope>
    <source>
        <strain evidence="2">6684</strain>
    </source>
</reference>
<dbReference type="VEuPathDB" id="FungiDB:QG37_04826"/>
<gene>
    <name evidence="1" type="ORF">QG37_04826</name>
</gene>
<evidence type="ECO:0000313" key="2">
    <source>
        <dbReference type="Proteomes" id="UP000037122"/>
    </source>
</evidence>
<evidence type="ECO:0000313" key="1">
    <source>
        <dbReference type="EMBL" id="KND98301.1"/>
    </source>
</evidence>
<name>A0A0L0NVW0_CANAR</name>
<proteinExistence type="predicted"/>